<comment type="caution">
    <text evidence="1">The sequence shown here is derived from an EMBL/GenBank/DDBJ whole genome shotgun (WGS) entry which is preliminary data.</text>
</comment>
<dbReference type="EMBL" id="CM004391">
    <property type="protein sequence ID" value="KAG8653962.1"/>
    <property type="molecule type" value="Genomic_DNA"/>
</dbReference>
<accession>A0ACB7HMW3</accession>
<evidence type="ECO:0000313" key="1">
    <source>
        <dbReference type="EMBL" id="KAG8653962.1"/>
    </source>
</evidence>
<proteinExistence type="predicted"/>
<protein>
    <submittedName>
        <fullName evidence="1">Uncharacterized protein</fullName>
    </submittedName>
</protein>
<gene>
    <name evidence="1" type="ORF">MANES_05G086390v8</name>
</gene>
<reference evidence="2" key="1">
    <citation type="journal article" date="2016" name="Nat. Biotechnol.">
        <title>Sequencing wild and cultivated cassava and related species reveals extensive interspecific hybridization and genetic diversity.</title>
        <authorList>
            <person name="Bredeson J.V."/>
            <person name="Lyons J.B."/>
            <person name="Prochnik S.E."/>
            <person name="Wu G.A."/>
            <person name="Ha C.M."/>
            <person name="Edsinger-Gonzales E."/>
            <person name="Grimwood J."/>
            <person name="Schmutz J."/>
            <person name="Rabbi I.Y."/>
            <person name="Egesi C."/>
            <person name="Nauluvula P."/>
            <person name="Lebot V."/>
            <person name="Ndunguru J."/>
            <person name="Mkamilo G."/>
            <person name="Bart R.S."/>
            <person name="Setter T.L."/>
            <person name="Gleadow R.M."/>
            <person name="Kulakow P."/>
            <person name="Ferguson M.E."/>
            <person name="Rounsley S."/>
            <person name="Rokhsar D.S."/>
        </authorList>
    </citation>
    <scope>NUCLEOTIDE SEQUENCE [LARGE SCALE GENOMIC DNA]</scope>
    <source>
        <strain evidence="2">cv. AM560-2</strain>
    </source>
</reference>
<name>A0ACB7HMW3_MANES</name>
<keyword evidence="2" id="KW-1185">Reference proteome</keyword>
<sequence length="74" mass="8117">MGVICPRGKWTWPELVGKDGNVAAAIIEKENENVTAIVIKQSESVHPVRPIFYCGRVRVFVDENGKVISPPTIG</sequence>
<evidence type="ECO:0000313" key="2">
    <source>
        <dbReference type="Proteomes" id="UP000091857"/>
    </source>
</evidence>
<dbReference type="Proteomes" id="UP000091857">
    <property type="component" value="Chromosome 5"/>
</dbReference>
<organism evidence="1 2">
    <name type="scientific">Manihot esculenta</name>
    <name type="common">Cassava</name>
    <name type="synonym">Jatropha manihot</name>
    <dbReference type="NCBI Taxonomy" id="3983"/>
    <lineage>
        <taxon>Eukaryota</taxon>
        <taxon>Viridiplantae</taxon>
        <taxon>Streptophyta</taxon>
        <taxon>Embryophyta</taxon>
        <taxon>Tracheophyta</taxon>
        <taxon>Spermatophyta</taxon>
        <taxon>Magnoliopsida</taxon>
        <taxon>eudicotyledons</taxon>
        <taxon>Gunneridae</taxon>
        <taxon>Pentapetalae</taxon>
        <taxon>rosids</taxon>
        <taxon>fabids</taxon>
        <taxon>Malpighiales</taxon>
        <taxon>Euphorbiaceae</taxon>
        <taxon>Crotonoideae</taxon>
        <taxon>Manihoteae</taxon>
        <taxon>Manihot</taxon>
    </lineage>
</organism>